<protein>
    <recommendedName>
        <fullName evidence="3">BZIP domain-containing protein</fullName>
    </recommendedName>
</protein>
<evidence type="ECO:0000256" key="1">
    <source>
        <dbReference type="SAM" id="MobiDB-lite"/>
    </source>
</evidence>
<dbReference type="GO" id="GO:0003700">
    <property type="term" value="F:DNA-binding transcription factor activity"/>
    <property type="evidence" value="ECO:0007669"/>
    <property type="project" value="InterPro"/>
</dbReference>
<reference evidence="2" key="1">
    <citation type="submission" date="2016-03" db="EMBL/GenBank/DDBJ databases">
        <title>Updated assembly of Pseudogymnoascus destructans, the fungus causing white-nose syndrome of bats.</title>
        <authorList>
            <person name="Palmer J.M."/>
            <person name="Drees K.P."/>
            <person name="Foster J.T."/>
            <person name="Lindner D.L."/>
        </authorList>
    </citation>
    <scope>NUCLEOTIDE SEQUENCE [LARGE SCALE GENOMIC DNA]</scope>
    <source>
        <strain evidence="2">20631-21</strain>
    </source>
</reference>
<dbReference type="VEuPathDB" id="FungiDB:GMDG_04247"/>
<dbReference type="PANTHER" id="PTHR40618">
    <property type="entry name" value="B-ZIP TRANSCRIPTION FACTOR (EUROFUNG)-RELATED"/>
    <property type="match status" value="1"/>
</dbReference>
<dbReference type="PANTHER" id="PTHR40618:SF1">
    <property type="entry name" value="B-ZIP TRANSCRIPTION FACTOR (EUROFUNG)"/>
    <property type="match status" value="1"/>
</dbReference>
<evidence type="ECO:0000313" key="2">
    <source>
        <dbReference type="EMBL" id="OAF62347.1"/>
    </source>
</evidence>
<evidence type="ECO:0008006" key="3">
    <source>
        <dbReference type="Google" id="ProtNLM"/>
    </source>
</evidence>
<proteinExistence type="predicted"/>
<feature type="compositionally biased region" description="Basic and acidic residues" evidence="1">
    <location>
        <begin position="229"/>
        <end position="244"/>
    </location>
</feature>
<feature type="region of interest" description="Disordered" evidence="1">
    <location>
        <begin position="81"/>
        <end position="149"/>
    </location>
</feature>
<dbReference type="GeneID" id="36284265"/>
<dbReference type="CDD" id="cd14688">
    <property type="entry name" value="bZIP_YAP"/>
    <property type="match status" value="1"/>
</dbReference>
<sequence>MPRQNYQIGNAGEGSSIIDQMEILNAETYNDEAAVSIARSMTELARQRPGSDPHIFGMTGGFEAVTERRVNVPRVAAQRVEVKEMTKTRKARKARGANTGEDEDKGGRRRKKQKLSEDEDGDEDDGSKKSRGRPRLDTKDETAADRRRTQIRLAQRAYRYRKETTISSLETQVEKLQSTAEAMNNAFLGLYDFASSQGVLHREPDFARQLQATTQRVLELSKAAAADQSSHDDDSSHADEKDLDNQIAVVKPNSKRPKSETLSPPEKVIPILGRSAWGNDSPSHRDEDECSFQQTFNQMPLPNQLPVEGKINSLPNPDDDNFVCELTESDMDQLRAEASRMNPYQFNLGLGNDQVLTSPTSFASLETSFARRLHRTSNERGFRLLTNPHSNPLILKRVFGFSLLFRTKEQLLASLVEKLERSSSKGLLNLWSAPFVHVGGSGTYYPLPEEDISSNLMPKVRTGRSIGPLTTDAMSAREKHMIDNFTCSAEGFEGKYFDANDVESYLRGKGINIAPHTEYVTVNLDMISLEGMPAAPVPTNFSNGTSSSISPRTPLSPSAMGTSIGEQIPQTQTFEEVMEEIQMTIDFTSGSMYENAASNWAISTPPNLVNNNDGSNNSNNSKQPPALNAFDLRGPIFDAGPGKQSLDGYDNGSSSSTLNSLRLVTLSVATLIYLEKGFALVEHRDLGPGMSIGLCGGLLGKLSSIRNNPCCMRKLDECI</sequence>
<accession>A0A177AJU0</accession>
<name>A0A177AJU0_9PEZI</name>
<dbReference type="Proteomes" id="UP000077154">
    <property type="component" value="Unassembled WGS sequence"/>
</dbReference>
<feature type="region of interest" description="Disordered" evidence="1">
    <location>
        <begin position="607"/>
        <end position="633"/>
    </location>
</feature>
<dbReference type="EMBL" id="KV441387">
    <property type="protein sequence ID" value="OAF62347.1"/>
    <property type="molecule type" value="Genomic_DNA"/>
</dbReference>
<feature type="region of interest" description="Disordered" evidence="1">
    <location>
        <begin position="221"/>
        <end position="289"/>
    </location>
</feature>
<dbReference type="InterPro" id="IPR046347">
    <property type="entry name" value="bZIP_sf"/>
</dbReference>
<feature type="compositionally biased region" description="Low complexity" evidence="1">
    <location>
        <begin position="607"/>
        <end position="621"/>
    </location>
</feature>
<dbReference type="RefSeq" id="XP_024327619.1">
    <property type="nucleotide sequence ID" value="XM_024464858.1"/>
</dbReference>
<dbReference type="OrthoDB" id="3555317at2759"/>
<dbReference type="AlphaFoldDB" id="A0A177AJU0"/>
<feature type="compositionally biased region" description="Basic and acidic residues" evidence="1">
    <location>
        <begin position="134"/>
        <end position="148"/>
    </location>
</feature>
<dbReference type="SUPFAM" id="SSF57959">
    <property type="entry name" value="Leucine zipper domain"/>
    <property type="match status" value="1"/>
</dbReference>
<dbReference type="eggNOG" id="ENOG502S6P7">
    <property type="taxonomic scope" value="Eukaryota"/>
</dbReference>
<gene>
    <name evidence="2" type="ORF">VC83_01173</name>
</gene>
<organism evidence="2">
    <name type="scientific">Pseudogymnoascus destructans</name>
    <dbReference type="NCBI Taxonomy" id="655981"/>
    <lineage>
        <taxon>Eukaryota</taxon>
        <taxon>Fungi</taxon>
        <taxon>Dikarya</taxon>
        <taxon>Ascomycota</taxon>
        <taxon>Pezizomycotina</taxon>
        <taxon>Leotiomycetes</taxon>
        <taxon>Thelebolales</taxon>
        <taxon>Thelebolaceae</taxon>
        <taxon>Pseudogymnoascus</taxon>
    </lineage>
</organism>
<dbReference type="Gene3D" id="1.20.5.170">
    <property type="match status" value="1"/>
</dbReference>